<organism evidence="1 2">
    <name type="scientific">Streptococcus thermophilus</name>
    <dbReference type="NCBI Taxonomy" id="1308"/>
    <lineage>
        <taxon>Bacteria</taxon>
        <taxon>Bacillati</taxon>
        <taxon>Bacillota</taxon>
        <taxon>Bacilli</taxon>
        <taxon>Lactobacillales</taxon>
        <taxon>Streptococcaceae</taxon>
        <taxon>Streptococcus</taxon>
    </lineage>
</organism>
<gene>
    <name evidence="1" type="ORF">NCTC12958_00238</name>
</gene>
<reference evidence="1 2" key="1">
    <citation type="submission" date="2018-06" db="EMBL/GenBank/DDBJ databases">
        <authorList>
            <consortium name="Pathogen Informatics"/>
            <person name="Doyle S."/>
        </authorList>
    </citation>
    <scope>NUCLEOTIDE SEQUENCE [LARGE SCALE GENOMIC DNA]</scope>
    <source>
        <strain evidence="1 2">NCTC12958</strain>
    </source>
</reference>
<accession>A0A2X3UCX1</accession>
<evidence type="ECO:0000313" key="2">
    <source>
        <dbReference type="Proteomes" id="UP000249634"/>
    </source>
</evidence>
<dbReference type="Proteomes" id="UP000249634">
    <property type="component" value="Chromosome 1"/>
</dbReference>
<sequence>MLKELDLSQLSHISGGSLRPPLYGIGTIKPIKYPKPIPIPKPILQPAEIM</sequence>
<dbReference type="EMBL" id="LS483339">
    <property type="protein sequence ID" value="SQF24068.1"/>
    <property type="molecule type" value="Genomic_DNA"/>
</dbReference>
<proteinExistence type="predicted"/>
<dbReference type="RefSeq" id="WP_162173399.1">
    <property type="nucleotide sequence ID" value="NZ_BPPS01000002.1"/>
</dbReference>
<protein>
    <submittedName>
        <fullName evidence="1">Uncharacterized protein</fullName>
    </submittedName>
</protein>
<dbReference type="AlphaFoldDB" id="A0A2X3UCX1"/>
<name>A0A2X3UCX1_STRTR</name>
<evidence type="ECO:0000313" key="1">
    <source>
        <dbReference type="EMBL" id="SQF24068.1"/>
    </source>
</evidence>